<dbReference type="Pfam" id="PF11625">
    <property type="entry name" value="DUF3253"/>
    <property type="match status" value="1"/>
</dbReference>
<dbReference type="Gene3D" id="1.10.10.10">
    <property type="entry name" value="Winged helix-like DNA-binding domain superfamily/Winged helix DNA-binding domain"/>
    <property type="match status" value="1"/>
</dbReference>
<comment type="caution">
    <text evidence="2">The sequence shown here is derived from an EMBL/GenBank/DDBJ whole genome shotgun (WGS) entry which is preliminary data.</text>
</comment>
<evidence type="ECO:0000256" key="1">
    <source>
        <dbReference type="SAM" id="MobiDB-lite"/>
    </source>
</evidence>
<reference evidence="2 3" key="1">
    <citation type="submission" date="2018-06" db="EMBL/GenBank/DDBJ databases">
        <title>NTM in soil in Japan.</title>
        <authorList>
            <person name="Ohya K."/>
        </authorList>
    </citation>
    <scope>NUCLEOTIDE SEQUENCE [LARGE SCALE GENOMIC DNA]</scope>
    <source>
        <strain evidence="2 3">GF76</strain>
    </source>
</reference>
<dbReference type="AlphaFoldDB" id="A0A329KLI4"/>
<organism evidence="2 3">
    <name type="scientific">Mycobacterium colombiense</name>
    <dbReference type="NCBI Taxonomy" id="339268"/>
    <lineage>
        <taxon>Bacteria</taxon>
        <taxon>Bacillati</taxon>
        <taxon>Actinomycetota</taxon>
        <taxon>Actinomycetes</taxon>
        <taxon>Mycobacteriales</taxon>
        <taxon>Mycobacteriaceae</taxon>
        <taxon>Mycobacterium</taxon>
        <taxon>Mycobacterium avium complex (MAC)</taxon>
    </lineage>
</organism>
<evidence type="ECO:0000313" key="3">
    <source>
        <dbReference type="Proteomes" id="UP000250347"/>
    </source>
</evidence>
<dbReference type="InterPro" id="IPR036388">
    <property type="entry name" value="WH-like_DNA-bd_sf"/>
</dbReference>
<gene>
    <name evidence="2" type="ORF">DQP58_10895</name>
</gene>
<feature type="region of interest" description="Disordered" evidence="1">
    <location>
        <begin position="90"/>
        <end position="115"/>
    </location>
</feature>
<dbReference type="Proteomes" id="UP000250347">
    <property type="component" value="Unassembled WGS sequence"/>
</dbReference>
<sequence>MDQRLRDELVRVLSGGGRGADHAEIALGDGPIGLRLEASIRALADHRGPRSSICPSDAARAVGGDDWRELMDDARLAARRLARSGDVEITQRGNAVDPDGDWAGPIRIRTTGTSD</sequence>
<proteinExistence type="predicted"/>
<evidence type="ECO:0000313" key="2">
    <source>
        <dbReference type="EMBL" id="RAU96080.1"/>
    </source>
</evidence>
<name>A0A329KLI4_9MYCO</name>
<protein>
    <submittedName>
        <fullName evidence="2">DUF3253 domain-containing protein</fullName>
    </submittedName>
</protein>
<dbReference type="EMBL" id="QMEU01000024">
    <property type="protein sequence ID" value="RAU96080.1"/>
    <property type="molecule type" value="Genomic_DNA"/>
</dbReference>
<dbReference type="InterPro" id="IPR021660">
    <property type="entry name" value="DUF3253"/>
</dbReference>
<dbReference type="InterPro" id="IPR036390">
    <property type="entry name" value="WH_DNA-bd_sf"/>
</dbReference>
<dbReference type="SUPFAM" id="SSF46785">
    <property type="entry name" value="Winged helix' DNA-binding domain"/>
    <property type="match status" value="1"/>
</dbReference>
<accession>A0A329KLI4</accession>